<dbReference type="InterPro" id="IPR053162">
    <property type="entry name" value="DnaD"/>
</dbReference>
<dbReference type="Pfam" id="PF07261">
    <property type="entry name" value="DnaB_2"/>
    <property type="match status" value="1"/>
</dbReference>
<feature type="non-terminal residue" evidence="3">
    <location>
        <position position="1"/>
    </location>
</feature>
<dbReference type="InterPro" id="IPR006343">
    <property type="entry name" value="DnaB/C_C"/>
</dbReference>
<evidence type="ECO:0000313" key="3">
    <source>
        <dbReference type="EMBL" id="SNY48308.1"/>
    </source>
</evidence>
<reference evidence="4" key="1">
    <citation type="submission" date="2017-09" db="EMBL/GenBank/DDBJ databases">
        <authorList>
            <person name="Varghese N."/>
            <person name="Submissions S."/>
        </authorList>
    </citation>
    <scope>NUCLEOTIDE SEQUENCE [LARGE SCALE GENOMIC DNA]</scope>
    <source>
        <strain evidence="4">MSL47</strain>
    </source>
</reference>
<dbReference type="PANTHER" id="PTHR37293:SF5">
    <property type="entry name" value="DNA REPLICATION PROTEIN"/>
    <property type="match status" value="1"/>
</dbReference>
<accession>A0A285IK17</accession>
<dbReference type="OrthoDB" id="9770238at2"/>
<evidence type="ECO:0000256" key="1">
    <source>
        <dbReference type="ARBA" id="ARBA00093462"/>
    </source>
</evidence>
<dbReference type="Proteomes" id="UP000219573">
    <property type="component" value="Unassembled WGS sequence"/>
</dbReference>
<name>A0A285IK17_9FIRM</name>
<dbReference type="EMBL" id="OBDZ01000076">
    <property type="protein sequence ID" value="SNY48308.1"/>
    <property type="molecule type" value="Genomic_DNA"/>
</dbReference>
<dbReference type="Gene3D" id="1.10.10.630">
    <property type="entry name" value="DnaD domain-like"/>
    <property type="match status" value="1"/>
</dbReference>
<dbReference type="InterPro" id="IPR034829">
    <property type="entry name" value="DnaD-like_sf"/>
</dbReference>
<protein>
    <submittedName>
        <fullName evidence="3">DnaD and phage-associated domain-containing protein</fullName>
    </submittedName>
</protein>
<evidence type="ECO:0000313" key="4">
    <source>
        <dbReference type="Proteomes" id="UP000219573"/>
    </source>
</evidence>
<comment type="similarity">
    <text evidence="1">Belongs to the DnaB/DnaD family.</text>
</comment>
<organism evidence="3 4">
    <name type="scientific">Orenia metallireducens</name>
    <dbReference type="NCBI Taxonomy" id="1413210"/>
    <lineage>
        <taxon>Bacteria</taxon>
        <taxon>Bacillati</taxon>
        <taxon>Bacillota</taxon>
        <taxon>Clostridia</taxon>
        <taxon>Halanaerobiales</taxon>
        <taxon>Halobacteroidaceae</taxon>
        <taxon>Orenia</taxon>
    </lineage>
</organism>
<gene>
    <name evidence="3" type="ORF">SAMN06265827_1761</name>
</gene>
<dbReference type="SUPFAM" id="SSF158499">
    <property type="entry name" value="DnaD domain-like"/>
    <property type="match status" value="1"/>
</dbReference>
<dbReference type="NCBIfam" id="TIGR01446">
    <property type="entry name" value="DnaD_dom"/>
    <property type="match status" value="1"/>
</dbReference>
<sequence>KSGNYQKGKVDLTESVNSLTETTTKITTETTQKRRGKELIAFYEKCFGRLISTYQLEVLEGYLEDGLNEEMIILAMKESSLNNANNFAYLKAVLDDWLSKGLITKKKVKSYLEERKARYSNKSKGKNELPTNLQNALDLVEQCDVEDEDIWEVD</sequence>
<feature type="domain" description="DnaB/C C-terminal" evidence="2">
    <location>
        <begin position="41"/>
        <end position="111"/>
    </location>
</feature>
<dbReference type="RefSeq" id="WP_146129061.1">
    <property type="nucleotide sequence ID" value="NZ_OBDZ01000076.1"/>
</dbReference>
<proteinExistence type="inferred from homology"/>
<dbReference type="PANTHER" id="PTHR37293">
    <property type="entry name" value="PHAGE REPLICATION PROTEIN-RELATED"/>
    <property type="match status" value="1"/>
</dbReference>
<evidence type="ECO:0000259" key="2">
    <source>
        <dbReference type="Pfam" id="PF07261"/>
    </source>
</evidence>
<dbReference type="AlphaFoldDB" id="A0A285IK17"/>
<keyword evidence="4" id="KW-1185">Reference proteome</keyword>